<dbReference type="Proteomes" id="UP000738517">
    <property type="component" value="Unassembled WGS sequence"/>
</dbReference>
<comment type="caution">
    <text evidence="2">The sequence shown here is derived from an EMBL/GenBank/DDBJ whole genome shotgun (WGS) entry which is preliminary data.</text>
</comment>
<dbReference type="SUPFAM" id="SSF55729">
    <property type="entry name" value="Acyl-CoA N-acyltransferases (Nat)"/>
    <property type="match status" value="1"/>
</dbReference>
<protein>
    <submittedName>
        <fullName evidence="2">N-acetyltransferase</fullName>
    </submittedName>
</protein>
<gene>
    <name evidence="2" type="ORF">EIZ48_26680</name>
</gene>
<evidence type="ECO:0000259" key="1">
    <source>
        <dbReference type="PROSITE" id="PS51186"/>
    </source>
</evidence>
<reference evidence="2 3" key="1">
    <citation type="journal article" date="2017" name="Int. J. Syst. Evol. Microbiol.">
        <title>Photobacterium alginatilyticum sp. nov., a marine bacterium isolated from bottom seawater.</title>
        <authorList>
            <person name="Wang X."/>
            <person name="Wang Y."/>
            <person name="Yang X."/>
            <person name="Sun H."/>
            <person name="Li B."/>
            <person name="Zhang X.H."/>
        </authorList>
    </citation>
    <scope>NUCLEOTIDE SEQUENCE [LARGE SCALE GENOMIC DNA]</scope>
    <source>
        <strain evidence="2 3">P03D4</strain>
    </source>
</reference>
<dbReference type="PROSITE" id="PS51186">
    <property type="entry name" value="GNAT"/>
    <property type="match status" value="1"/>
</dbReference>
<accession>A0ABW9YRH6</accession>
<dbReference type="InterPro" id="IPR016181">
    <property type="entry name" value="Acyl_CoA_acyltransferase"/>
</dbReference>
<dbReference type="InterPro" id="IPR000182">
    <property type="entry name" value="GNAT_dom"/>
</dbReference>
<name>A0ABW9YRH6_9GAMM</name>
<keyword evidence="3" id="KW-1185">Reference proteome</keyword>
<feature type="domain" description="N-acetyltransferase" evidence="1">
    <location>
        <begin position="1"/>
        <end position="135"/>
    </location>
</feature>
<dbReference type="Gene3D" id="3.40.630.30">
    <property type="match status" value="1"/>
</dbReference>
<dbReference type="RefSeq" id="WP_160658259.1">
    <property type="nucleotide sequence ID" value="NZ_RSEJ01000046.1"/>
</dbReference>
<dbReference type="CDD" id="cd04301">
    <property type="entry name" value="NAT_SF"/>
    <property type="match status" value="1"/>
</dbReference>
<proteinExistence type="predicted"/>
<evidence type="ECO:0000313" key="2">
    <source>
        <dbReference type="EMBL" id="NBI56096.1"/>
    </source>
</evidence>
<evidence type="ECO:0000313" key="3">
    <source>
        <dbReference type="Proteomes" id="UP000738517"/>
    </source>
</evidence>
<dbReference type="Pfam" id="PF13508">
    <property type="entry name" value="Acetyltransf_7"/>
    <property type="match status" value="1"/>
</dbReference>
<organism evidence="2 3">
    <name type="scientific">Photobacterium alginatilyticum</name>
    <dbReference type="NCBI Taxonomy" id="1775171"/>
    <lineage>
        <taxon>Bacteria</taxon>
        <taxon>Pseudomonadati</taxon>
        <taxon>Pseudomonadota</taxon>
        <taxon>Gammaproteobacteria</taxon>
        <taxon>Vibrionales</taxon>
        <taxon>Vibrionaceae</taxon>
        <taxon>Photobacterium</taxon>
    </lineage>
</organism>
<sequence length="140" mass="16344">MKILEADLSLKEQINRFYVAQGYHSDWSETERAFVCLDDGAVVGSVKIEQIYEVAILRGMYVDDKYQRQGIGTQLLSYIEPVLNERPAFCIPLSHAADFYRKIGFREVPESTYPKFLAERCDKYRKAGYMIKTMHRDQFL</sequence>
<dbReference type="EMBL" id="RSEJ01000046">
    <property type="protein sequence ID" value="NBI56096.1"/>
    <property type="molecule type" value="Genomic_DNA"/>
</dbReference>